<evidence type="ECO:0000313" key="2">
    <source>
        <dbReference type="EMBL" id="QOR60409.1"/>
    </source>
</evidence>
<dbReference type="EMBL" id="MK522038">
    <property type="protein sequence ID" value="QOR60409.1"/>
    <property type="molecule type" value="Genomic_DNA"/>
</dbReference>
<organism evidence="2">
    <name type="scientific">Bathycoccus sp. RCC716 virus 2</name>
    <dbReference type="NCBI Taxonomy" id="2530039"/>
    <lineage>
        <taxon>Viruses</taxon>
        <taxon>Varidnaviria</taxon>
        <taxon>Bamfordvirae</taxon>
        <taxon>Nucleocytoviricota</taxon>
        <taxon>Megaviricetes</taxon>
        <taxon>Algavirales</taxon>
        <taxon>Phycodnaviridae</taxon>
        <taxon>Prasinovirus</taxon>
    </lineage>
</organism>
<reference evidence="2" key="1">
    <citation type="submission" date="2019-02" db="EMBL/GenBank/DDBJ databases">
        <authorList>
            <person name="Bachy C."/>
            <person name="Yung C.-M."/>
            <person name="Roux S."/>
            <person name="Sullivan M.B."/>
            <person name="Worden A.Z."/>
        </authorList>
    </citation>
    <scope>NUCLEOTIDE SEQUENCE</scope>
    <source>
        <strain evidence="2">BII-V2</strain>
    </source>
</reference>
<accession>A0A7S6SW41</accession>
<feature type="compositionally biased region" description="Basic residues" evidence="1">
    <location>
        <begin position="54"/>
        <end position="69"/>
    </location>
</feature>
<feature type="region of interest" description="Disordered" evidence="1">
    <location>
        <begin position="1"/>
        <end position="26"/>
    </location>
</feature>
<evidence type="ECO:0000256" key="1">
    <source>
        <dbReference type="SAM" id="MobiDB-lite"/>
    </source>
</evidence>
<feature type="region of interest" description="Disordered" evidence="1">
    <location>
        <begin position="46"/>
        <end position="69"/>
    </location>
</feature>
<protein>
    <submittedName>
        <fullName evidence="2">Uncharacterized protein</fullName>
    </submittedName>
</protein>
<sequence length="69" mass="7572">MTTSPKKSKKNNSPKRSPVSPGFAKRVVNTMPSPFKKTLQNAFNAAFASPSPTKKNKRKAVNNALKNKK</sequence>
<name>A0A7S6SW41_9PHYC</name>
<proteinExistence type="predicted"/>
<feature type="compositionally biased region" description="Basic residues" evidence="1">
    <location>
        <begin position="1"/>
        <end position="13"/>
    </location>
</feature>